<evidence type="ECO:0000256" key="4">
    <source>
        <dbReference type="ARBA" id="ARBA00010584"/>
    </source>
</evidence>
<evidence type="ECO:0000256" key="12">
    <source>
        <dbReference type="ARBA" id="ARBA00023154"/>
    </source>
</evidence>
<feature type="domain" description="Semialdehyde dehydrogenase NAD-binding" evidence="17">
    <location>
        <begin position="8"/>
        <end position="123"/>
    </location>
</feature>
<comment type="catalytic activity">
    <reaction evidence="14 15">
        <text>L-aspartate 4-semialdehyde + phosphate + NADP(+) = 4-phospho-L-aspartate + NADPH + H(+)</text>
        <dbReference type="Rhea" id="RHEA:24284"/>
        <dbReference type="ChEBI" id="CHEBI:15378"/>
        <dbReference type="ChEBI" id="CHEBI:43474"/>
        <dbReference type="ChEBI" id="CHEBI:57535"/>
        <dbReference type="ChEBI" id="CHEBI:57783"/>
        <dbReference type="ChEBI" id="CHEBI:58349"/>
        <dbReference type="ChEBI" id="CHEBI:537519"/>
        <dbReference type="EC" id="1.2.1.11"/>
    </reaction>
</comment>
<feature type="binding site" evidence="15">
    <location>
        <position position="160"/>
    </location>
    <ligand>
        <name>substrate</name>
    </ligand>
</feature>
<evidence type="ECO:0000256" key="2">
    <source>
        <dbReference type="ARBA" id="ARBA00005076"/>
    </source>
</evidence>
<dbReference type="GO" id="GO:0004073">
    <property type="term" value="F:aspartate-semialdehyde dehydrogenase activity"/>
    <property type="evidence" value="ECO:0007669"/>
    <property type="project" value="UniProtKB-UniRule"/>
</dbReference>
<gene>
    <name evidence="15 18" type="primary">asd</name>
    <name evidence="18" type="ORF">NT6N_19800</name>
</gene>
<dbReference type="Pfam" id="PF02774">
    <property type="entry name" value="Semialdhyde_dhC"/>
    <property type="match status" value="1"/>
</dbReference>
<keyword evidence="12 15" id="KW-0457">Lysine biosynthesis</keyword>
<sequence>MSATTGKRLAIVGATGAVGQEMLDCLEERNFPISELTLLASARSAGKEIPFRGNLIKVKELTRDSFADIDIALFSAGGGISKEFAPSAAAAGCVVIDNSSCFRMDEDVPLVVPEINPDAIKDRPRNIIANPNCTSIITLMALFPLHKLYGLKSIIASSYQAVSGSGAQGIIELDEQIKVLAGGGEVTAEMKKVYPHQIASNVIPQVDVFTDNGYTKEELKMHFESRKILGLSDLNVTCTCVRVPVHRSHCVSVTAIFNNPVDVEEARAAYTEMPGTRLVDDPSKNLYPVPLDSTKGDDCLIGRIRKDMVLENALTLWVTGDQVRKGAALNAVQIAELVE</sequence>
<feature type="active site" description="Proton acceptor" evidence="15 16">
    <location>
        <position position="249"/>
    </location>
</feature>
<name>A0AAT9FLQ0_9BACT</name>
<dbReference type="PANTHER" id="PTHR46278">
    <property type="entry name" value="DEHYDROGENASE, PUTATIVE-RELATED"/>
    <property type="match status" value="1"/>
</dbReference>
<dbReference type="InterPro" id="IPR005986">
    <property type="entry name" value="Asp_semialdehyde_DH_beta"/>
</dbReference>
<evidence type="ECO:0000313" key="18">
    <source>
        <dbReference type="EMBL" id="BDS06940.1"/>
    </source>
</evidence>
<dbReference type="GO" id="GO:0009088">
    <property type="term" value="P:threonine biosynthetic process"/>
    <property type="evidence" value="ECO:0007669"/>
    <property type="project" value="UniProtKB-UniRule"/>
</dbReference>
<dbReference type="GO" id="GO:0009097">
    <property type="term" value="P:isoleucine biosynthetic process"/>
    <property type="evidence" value="ECO:0007669"/>
    <property type="project" value="UniProtKB-UniRule"/>
</dbReference>
<evidence type="ECO:0000256" key="11">
    <source>
        <dbReference type="ARBA" id="ARBA00023002"/>
    </source>
</evidence>
<dbReference type="Gene3D" id="3.30.360.10">
    <property type="entry name" value="Dihydrodipicolinate Reductase, domain 2"/>
    <property type="match status" value="1"/>
</dbReference>
<dbReference type="CDD" id="cd02316">
    <property type="entry name" value="VcASADH2_like_N"/>
    <property type="match status" value="1"/>
</dbReference>
<dbReference type="CDD" id="cd18131">
    <property type="entry name" value="ASADH_C_bac_euk_like"/>
    <property type="match status" value="1"/>
</dbReference>
<comment type="caution">
    <text evidence="15">Lacks conserved residue(s) required for the propagation of feature annotation.</text>
</comment>
<keyword evidence="7 15" id="KW-0028">Amino-acid biosynthesis</keyword>
<feature type="binding site" evidence="15">
    <location>
        <position position="103"/>
    </location>
    <ligand>
        <name>phosphate</name>
        <dbReference type="ChEBI" id="CHEBI:43474"/>
    </ligand>
</feature>
<feature type="binding site" evidence="15">
    <location>
        <begin position="15"/>
        <end position="18"/>
    </location>
    <ligand>
        <name>NADP(+)</name>
        <dbReference type="ChEBI" id="CHEBI:58349"/>
    </ligand>
</feature>
<dbReference type="NCBIfam" id="NF011456">
    <property type="entry name" value="PRK14874.1"/>
    <property type="match status" value="1"/>
</dbReference>
<evidence type="ECO:0000256" key="16">
    <source>
        <dbReference type="PIRSR" id="PIRSR000148-1"/>
    </source>
</evidence>
<dbReference type="KEGG" id="osu:NT6N_19800"/>
<dbReference type="PIRSF" id="PIRSF000148">
    <property type="entry name" value="ASA_dh"/>
    <property type="match status" value="1"/>
</dbReference>
<dbReference type="GO" id="GO:0009089">
    <property type="term" value="P:lysine biosynthetic process via diaminopimelate"/>
    <property type="evidence" value="ECO:0007669"/>
    <property type="project" value="UniProtKB-UniRule"/>
</dbReference>
<dbReference type="SMART" id="SM00859">
    <property type="entry name" value="Semialdhyde_dh"/>
    <property type="match status" value="1"/>
</dbReference>
<feature type="active site" description="Acyl-thioester intermediate" evidence="15 16">
    <location>
        <position position="133"/>
    </location>
</feature>
<dbReference type="EMBL" id="AP026866">
    <property type="protein sequence ID" value="BDS06940.1"/>
    <property type="molecule type" value="Genomic_DNA"/>
</dbReference>
<comment type="pathway">
    <text evidence="3 15">Amino-acid biosynthesis; L-threonine biosynthesis; L-threonine from L-aspartate: step 2/5.</text>
</comment>
<dbReference type="Gene3D" id="3.40.50.720">
    <property type="entry name" value="NAD(P)-binding Rossmann-like Domain"/>
    <property type="match status" value="1"/>
</dbReference>
<keyword evidence="9 15" id="KW-0521">NADP</keyword>
<reference evidence="18" key="1">
    <citation type="submission" date="2024-07" db="EMBL/GenBank/DDBJ databases">
        <title>Complete genome sequence of Verrucomicrobiaceae bacterium NT6N.</title>
        <authorList>
            <person name="Huang C."/>
            <person name="Takami H."/>
            <person name="Hamasaki K."/>
        </authorList>
    </citation>
    <scope>NUCLEOTIDE SEQUENCE</scope>
    <source>
        <strain evidence="18">NT6N</strain>
    </source>
</reference>
<dbReference type="EC" id="1.2.1.11" evidence="6 15"/>
<evidence type="ECO:0000256" key="13">
    <source>
        <dbReference type="ARBA" id="ARBA00023167"/>
    </source>
</evidence>
<dbReference type="HAMAP" id="MF_02121">
    <property type="entry name" value="ASADH"/>
    <property type="match status" value="1"/>
</dbReference>
<evidence type="ECO:0000256" key="6">
    <source>
        <dbReference type="ARBA" id="ARBA00013120"/>
    </source>
</evidence>
<evidence type="ECO:0000256" key="9">
    <source>
        <dbReference type="ARBA" id="ARBA00022857"/>
    </source>
</evidence>
<keyword evidence="11 15" id="KW-0560">Oxidoreductase</keyword>
<dbReference type="GO" id="GO:0019877">
    <property type="term" value="P:diaminopimelate biosynthetic process"/>
    <property type="evidence" value="ECO:0007669"/>
    <property type="project" value="UniProtKB-UniRule"/>
</dbReference>
<protein>
    <recommendedName>
        <fullName evidence="6 15">Aspartate-semialdehyde dehydrogenase</fullName>
        <shortName evidence="15">ASA dehydrogenase</shortName>
        <shortName evidence="15">ASADH</shortName>
        <ecNumber evidence="6 15">1.2.1.11</ecNumber>
    </recommendedName>
    <alternativeName>
        <fullName evidence="15">Aspartate-beta-semialdehyde dehydrogenase</fullName>
    </alternativeName>
</protein>
<dbReference type="InterPro" id="IPR012080">
    <property type="entry name" value="Asp_semialdehyde_DH"/>
</dbReference>
<evidence type="ECO:0000256" key="1">
    <source>
        <dbReference type="ARBA" id="ARBA00005021"/>
    </source>
</evidence>
<feature type="binding site" evidence="15">
    <location>
        <begin position="43"/>
        <end position="44"/>
    </location>
    <ligand>
        <name>NADP(+)</name>
        <dbReference type="ChEBI" id="CHEBI:58349"/>
    </ligand>
</feature>
<dbReference type="GO" id="GO:0071266">
    <property type="term" value="P:'de novo' L-methionine biosynthetic process"/>
    <property type="evidence" value="ECO:0007669"/>
    <property type="project" value="UniProtKB-UniRule"/>
</dbReference>
<organism evidence="18">
    <name type="scientific">Oceaniferula spumae</name>
    <dbReference type="NCBI Taxonomy" id="2979115"/>
    <lineage>
        <taxon>Bacteria</taxon>
        <taxon>Pseudomonadati</taxon>
        <taxon>Verrucomicrobiota</taxon>
        <taxon>Verrucomicrobiia</taxon>
        <taxon>Verrucomicrobiales</taxon>
        <taxon>Verrucomicrobiaceae</taxon>
        <taxon>Oceaniferula</taxon>
    </lineage>
</organism>
<evidence type="ECO:0000256" key="3">
    <source>
        <dbReference type="ARBA" id="ARBA00005097"/>
    </source>
</evidence>
<dbReference type="GO" id="GO:0051287">
    <property type="term" value="F:NAD binding"/>
    <property type="evidence" value="ECO:0007669"/>
    <property type="project" value="InterPro"/>
</dbReference>
<dbReference type="SUPFAM" id="SSF55347">
    <property type="entry name" value="Glyceraldehyde-3-phosphate dehydrogenase-like, C-terminal domain"/>
    <property type="match status" value="1"/>
</dbReference>
<evidence type="ECO:0000256" key="10">
    <source>
        <dbReference type="ARBA" id="ARBA00022915"/>
    </source>
</evidence>
<dbReference type="Pfam" id="PF01118">
    <property type="entry name" value="Semialdhyde_dh"/>
    <property type="match status" value="1"/>
</dbReference>
<dbReference type="SUPFAM" id="SSF51735">
    <property type="entry name" value="NAD(P)-binding Rossmann-fold domains"/>
    <property type="match status" value="1"/>
</dbReference>
<dbReference type="GO" id="GO:0046983">
    <property type="term" value="F:protein dimerization activity"/>
    <property type="evidence" value="ECO:0007669"/>
    <property type="project" value="InterPro"/>
</dbReference>
<proteinExistence type="inferred from homology"/>
<dbReference type="AlphaFoldDB" id="A0AAT9FLQ0"/>
<evidence type="ECO:0000256" key="5">
    <source>
        <dbReference type="ARBA" id="ARBA00011738"/>
    </source>
</evidence>
<dbReference type="PANTHER" id="PTHR46278:SF2">
    <property type="entry name" value="ASPARTATE-SEMIALDEHYDE DEHYDROGENASE"/>
    <property type="match status" value="1"/>
</dbReference>
<evidence type="ECO:0000256" key="8">
    <source>
        <dbReference type="ARBA" id="ARBA00022697"/>
    </source>
</evidence>
<comment type="pathway">
    <text evidence="1 15">Amino-acid biosynthesis; L-methionine biosynthesis via de novo pathway; L-homoserine from L-aspartate: step 2/3.</text>
</comment>
<feature type="binding site" evidence="15">
    <location>
        <begin position="163"/>
        <end position="164"/>
    </location>
    <ligand>
        <name>NADP(+)</name>
        <dbReference type="ChEBI" id="CHEBI:58349"/>
    </ligand>
</feature>
<keyword evidence="10 15" id="KW-0220">Diaminopimelate biosynthesis</keyword>
<dbReference type="NCBIfam" id="TIGR01296">
    <property type="entry name" value="asd_B"/>
    <property type="match status" value="1"/>
</dbReference>
<evidence type="ECO:0000256" key="14">
    <source>
        <dbReference type="ARBA" id="ARBA00047891"/>
    </source>
</evidence>
<evidence type="ECO:0000259" key="17">
    <source>
        <dbReference type="SMART" id="SM00859"/>
    </source>
</evidence>
<evidence type="ECO:0000256" key="7">
    <source>
        <dbReference type="ARBA" id="ARBA00022605"/>
    </source>
</evidence>
<dbReference type="InterPro" id="IPR012280">
    <property type="entry name" value="Semialdhyde_DH_dimer_dom"/>
</dbReference>
<dbReference type="GO" id="GO:0050661">
    <property type="term" value="F:NADP binding"/>
    <property type="evidence" value="ECO:0007669"/>
    <property type="project" value="UniProtKB-UniRule"/>
</dbReference>
<evidence type="ECO:0000256" key="15">
    <source>
        <dbReference type="HAMAP-Rule" id="MF_02121"/>
    </source>
</evidence>
<dbReference type="InterPro" id="IPR000534">
    <property type="entry name" value="Semialdehyde_DH_NAD-bd"/>
</dbReference>
<comment type="subunit">
    <text evidence="5 15">Homodimer.</text>
</comment>
<feature type="binding site" evidence="15">
    <location>
        <position position="322"/>
    </location>
    <ligand>
        <name>NADP(+)</name>
        <dbReference type="ChEBI" id="CHEBI:58349"/>
    </ligand>
</feature>
<comment type="pathway">
    <text evidence="2 15">Amino-acid biosynthesis; L-lysine biosynthesis via DAP pathway; (S)-tetrahydrodipicolinate from L-aspartate: step 2/4.</text>
</comment>
<keyword evidence="13 15" id="KW-0486">Methionine biosynthesis</keyword>
<comment type="function">
    <text evidence="15">Catalyzes the NADPH-dependent formation of L-aspartate-semialdehyde (L-ASA) by the reductive dephosphorylation of L-aspartyl-4-phosphate.</text>
</comment>
<keyword evidence="8 15" id="KW-0791">Threonine biosynthesis</keyword>
<feature type="binding site" evidence="15">
    <location>
        <position position="242"/>
    </location>
    <ligand>
        <name>substrate</name>
    </ligand>
</feature>
<comment type="similarity">
    <text evidence="4 15">Belongs to the aspartate-semialdehyde dehydrogenase family.</text>
</comment>
<dbReference type="InterPro" id="IPR036291">
    <property type="entry name" value="NAD(P)-bd_dom_sf"/>
</dbReference>
<accession>A0AAT9FLQ0</accession>